<dbReference type="GO" id="GO:0016616">
    <property type="term" value="F:oxidoreductase activity, acting on the CH-OH group of donors, NAD or NADP as acceptor"/>
    <property type="evidence" value="ECO:0007669"/>
    <property type="project" value="UniProtKB-ARBA"/>
</dbReference>
<dbReference type="PANTHER" id="PTHR43333">
    <property type="entry name" value="2-HACID_DH_C DOMAIN-CONTAINING PROTEIN"/>
    <property type="match status" value="1"/>
</dbReference>
<dbReference type="PROSITE" id="PS00671">
    <property type="entry name" value="D_2_HYDROXYACID_DH_3"/>
    <property type="match status" value="1"/>
</dbReference>
<sequence length="324" mass="34632">MAGQCRTGYARVAALPNLVSVSDPLVWLPFDPALLGDPPGGLRYEVVDPTAHVPGSVEDVRFYVTPYAVGPGVADVLPRMSRLEVVQTLSAGVDNVRGRVPDGVTLCNGRGIHDTSTAELTLTLILASLRGIPQFVRAQDRGSWEFAWRPALADKRVLLVGYGAIGAAIEARLRPFEAEVVPVARRARDGVHAIDELPDLLPDADVVVLVLPLTDATRGLVDATFLGRMKHGALLVNVARGAVVVTDDLVAALHAGRITAAVDVTEEEPLPARHPLWDAPGLLVSPHVGGASSAMWPRAHRLVRDQLHRYAGREPLANVMSGDY</sequence>
<keyword evidence="5" id="KW-1185">Reference proteome</keyword>
<proteinExistence type="predicted"/>
<accession>A0A4Q4ZDM8</accession>
<dbReference type="SUPFAM" id="SSF51735">
    <property type="entry name" value="NAD(P)-binding Rossmann-fold domains"/>
    <property type="match status" value="1"/>
</dbReference>
<dbReference type="InterPro" id="IPR036291">
    <property type="entry name" value="NAD(P)-bd_dom_sf"/>
</dbReference>
<dbReference type="EMBL" id="SDKM01000014">
    <property type="protein sequence ID" value="RYP85848.1"/>
    <property type="molecule type" value="Genomic_DNA"/>
</dbReference>
<dbReference type="Pfam" id="PF02826">
    <property type="entry name" value="2-Hacid_dh_C"/>
    <property type="match status" value="1"/>
</dbReference>
<name>A0A4Q4ZDM8_9ACTN</name>
<dbReference type="FunFam" id="3.40.50.720:FF:000593">
    <property type="entry name" value="Dihydrofolate reductase"/>
    <property type="match status" value="1"/>
</dbReference>
<keyword evidence="2" id="KW-0520">NAD</keyword>
<dbReference type="SUPFAM" id="SSF52283">
    <property type="entry name" value="Formate/glycerate dehydrogenase catalytic domain-like"/>
    <property type="match status" value="1"/>
</dbReference>
<dbReference type="Gene3D" id="3.40.50.720">
    <property type="entry name" value="NAD(P)-binding Rossmann-like Domain"/>
    <property type="match status" value="2"/>
</dbReference>
<dbReference type="AlphaFoldDB" id="A0A4Q4ZDM8"/>
<evidence type="ECO:0000259" key="3">
    <source>
        <dbReference type="Pfam" id="PF02826"/>
    </source>
</evidence>
<dbReference type="CDD" id="cd12166">
    <property type="entry name" value="2-Hacid_dh_7"/>
    <property type="match status" value="1"/>
</dbReference>
<dbReference type="InterPro" id="IPR029753">
    <property type="entry name" value="D-isomer_DH_CS"/>
</dbReference>
<reference evidence="4 5" key="1">
    <citation type="submission" date="2019-01" db="EMBL/GenBank/DDBJ databases">
        <title>Nocardioides guangzhouensis sp. nov., an actinobacterium isolated from soil.</title>
        <authorList>
            <person name="Fu Y."/>
            <person name="Cai Y."/>
            <person name="Lin Z."/>
            <person name="Chen P."/>
        </authorList>
    </citation>
    <scope>NUCLEOTIDE SEQUENCE [LARGE SCALE GENOMIC DNA]</scope>
    <source>
        <strain evidence="4 5">130</strain>
    </source>
</reference>
<evidence type="ECO:0000256" key="2">
    <source>
        <dbReference type="ARBA" id="ARBA00023027"/>
    </source>
</evidence>
<evidence type="ECO:0000313" key="4">
    <source>
        <dbReference type="EMBL" id="RYP85848.1"/>
    </source>
</evidence>
<dbReference type="Proteomes" id="UP000295198">
    <property type="component" value="Unassembled WGS sequence"/>
</dbReference>
<protein>
    <submittedName>
        <fullName evidence="4">Dihydrofolate reductase</fullName>
    </submittedName>
</protein>
<dbReference type="GO" id="GO:0051287">
    <property type="term" value="F:NAD binding"/>
    <property type="evidence" value="ECO:0007669"/>
    <property type="project" value="InterPro"/>
</dbReference>
<comment type="caution">
    <text evidence="4">The sequence shown here is derived from an EMBL/GenBank/DDBJ whole genome shotgun (WGS) entry which is preliminary data.</text>
</comment>
<feature type="domain" description="D-isomer specific 2-hydroxyacid dehydrogenase NAD-binding" evidence="3">
    <location>
        <begin position="122"/>
        <end position="289"/>
    </location>
</feature>
<evidence type="ECO:0000256" key="1">
    <source>
        <dbReference type="ARBA" id="ARBA00023002"/>
    </source>
</evidence>
<keyword evidence="1" id="KW-0560">Oxidoreductase</keyword>
<evidence type="ECO:0000313" key="5">
    <source>
        <dbReference type="Proteomes" id="UP000295198"/>
    </source>
</evidence>
<organism evidence="4 5">
    <name type="scientific">Nocardioides guangzhouensis</name>
    <dbReference type="NCBI Taxonomy" id="2497878"/>
    <lineage>
        <taxon>Bacteria</taxon>
        <taxon>Bacillati</taxon>
        <taxon>Actinomycetota</taxon>
        <taxon>Actinomycetes</taxon>
        <taxon>Propionibacteriales</taxon>
        <taxon>Nocardioidaceae</taxon>
        <taxon>Nocardioides</taxon>
    </lineage>
</organism>
<dbReference type="OrthoDB" id="4324715at2"/>
<dbReference type="PANTHER" id="PTHR43333:SF1">
    <property type="entry name" value="D-ISOMER SPECIFIC 2-HYDROXYACID DEHYDROGENASE NAD-BINDING DOMAIN-CONTAINING PROTEIN"/>
    <property type="match status" value="1"/>
</dbReference>
<gene>
    <name evidence="4" type="ORF">EKO23_11075</name>
</gene>
<dbReference type="InterPro" id="IPR006140">
    <property type="entry name" value="D-isomer_DH_NAD-bd"/>
</dbReference>